<dbReference type="GO" id="GO:0043138">
    <property type="term" value="F:3'-5' DNA helicase activity"/>
    <property type="evidence" value="ECO:0007669"/>
    <property type="project" value="UniProtKB-EC"/>
</dbReference>
<evidence type="ECO:0000259" key="17">
    <source>
        <dbReference type="PROSITE" id="PS51217"/>
    </source>
</evidence>
<dbReference type="Gene3D" id="3.90.320.10">
    <property type="match status" value="1"/>
</dbReference>
<dbReference type="GeneID" id="4848247"/>
<keyword evidence="5 15" id="KW-0378">Hydrolase</keyword>
<keyword evidence="11" id="KW-0413">Isomerase</keyword>
<dbReference type="InterPro" id="IPR011604">
    <property type="entry name" value="PDDEXK-like_dom_sf"/>
</dbReference>
<dbReference type="EMBL" id="CP109831">
    <property type="protein sequence ID" value="UYU18818.1"/>
    <property type="molecule type" value="Genomic_DNA"/>
</dbReference>
<evidence type="ECO:0000256" key="11">
    <source>
        <dbReference type="ARBA" id="ARBA00023235"/>
    </source>
</evidence>
<dbReference type="InterPro" id="IPR027417">
    <property type="entry name" value="P-loop_NTPase"/>
</dbReference>
<evidence type="ECO:0000313" key="18">
    <source>
        <dbReference type="EMBL" id="UYU18818.1"/>
    </source>
</evidence>
<organism evidence="18 19">
    <name type="scientific">Methanoculleus submarinus</name>
    <dbReference type="NCBI Taxonomy" id="204050"/>
    <lineage>
        <taxon>Archaea</taxon>
        <taxon>Methanobacteriati</taxon>
        <taxon>Methanobacteriota</taxon>
        <taxon>Stenosarchaea group</taxon>
        <taxon>Methanomicrobia</taxon>
        <taxon>Methanomicrobiales</taxon>
        <taxon>Methanomicrobiaceae</taxon>
        <taxon>Methanoculleus</taxon>
    </lineage>
</organism>
<evidence type="ECO:0000259" key="16">
    <source>
        <dbReference type="PROSITE" id="PS51198"/>
    </source>
</evidence>
<dbReference type="RefSeq" id="WP_011844322.1">
    <property type="nucleotide sequence ID" value="NZ_CP109831.1"/>
</dbReference>
<keyword evidence="6 15" id="KW-0347">Helicase</keyword>
<comment type="catalytic activity">
    <reaction evidence="14">
        <text>ATP + H2O = ADP + phosphate + H(+)</text>
        <dbReference type="Rhea" id="RHEA:13065"/>
        <dbReference type="ChEBI" id="CHEBI:15377"/>
        <dbReference type="ChEBI" id="CHEBI:15378"/>
        <dbReference type="ChEBI" id="CHEBI:30616"/>
        <dbReference type="ChEBI" id="CHEBI:43474"/>
        <dbReference type="ChEBI" id="CHEBI:456216"/>
        <dbReference type="EC" id="5.6.2.4"/>
    </reaction>
</comment>
<feature type="binding site" evidence="15">
    <location>
        <begin position="38"/>
        <end position="45"/>
    </location>
    <ligand>
        <name>ATP</name>
        <dbReference type="ChEBI" id="CHEBI:30616"/>
    </ligand>
</feature>
<evidence type="ECO:0000256" key="9">
    <source>
        <dbReference type="ARBA" id="ARBA00023125"/>
    </source>
</evidence>
<dbReference type="Pfam" id="PF13361">
    <property type="entry name" value="UvrD_C"/>
    <property type="match status" value="2"/>
</dbReference>
<comment type="catalytic activity">
    <reaction evidence="12">
        <text>Couples ATP hydrolysis with the unwinding of duplex DNA by translocating in the 3'-5' direction.</text>
        <dbReference type="EC" id="5.6.2.4"/>
    </reaction>
</comment>
<dbReference type="GO" id="GO:0004527">
    <property type="term" value="F:exonuclease activity"/>
    <property type="evidence" value="ECO:0007669"/>
    <property type="project" value="UniProtKB-KW"/>
</dbReference>
<dbReference type="Pfam" id="PF12705">
    <property type="entry name" value="PDDEXK_1"/>
    <property type="match status" value="1"/>
</dbReference>
<dbReference type="SUPFAM" id="SSF52540">
    <property type="entry name" value="P-loop containing nucleoside triphosphate hydrolases"/>
    <property type="match status" value="1"/>
</dbReference>
<keyword evidence="4" id="KW-0227">DNA damage</keyword>
<evidence type="ECO:0000256" key="8">
    <source>
        <dbReference type="ARBA" id="ARBA00022840"/>
    </source>
</evidence>
<evidence type="ECO:0000256" key="5">
    <source>
        <dbReference type="ARBA" id="ARBA00022801"/>
    </source>
</evidence>
<dbReference type="InterPro" id="IPR013986">
    <property type="entry name" value="DExx_box_DNA_helicase_dom_sf"/>
</dbReference>
<keyword evidence="19" id="KW-1185">Reference proteome</keyword>
<dbReference type="GeneID" id="76729552"/>
<dbReference type="Gene3D" id="3.40.50.300">
    <property type="entry name" value="P-loop containing nucleotide triphosphate hydrolases"/>
    <property type="match status" value="3"/>
</dbReference>
<evidence type="ECO:0000313" key="19">
    <source>
        <dbReference type="Proteomes" id="UP001156196"/>
    </source>
</evidence>
<dbReference type="PANTHER" id="PTHR11070:SF2">
    <property type="entry name" value="ATP-DEPENDENT DNA HELICASE SRS2"/>
    <property type="match status" value="1"/>
</dbReference>
<dbReference type="GO" id="GO:0003677">
    <property type="term" value="F:DNA binding"/>
    <property type="evidence" value="ECO:0007669"/>
    <property type="project" value="UniProtKB-KW"/>
</dbReference>
<name>A0AAX3E9W1_9EURY</name>
<dbReference type="PROSITE" id="PS51217">
    <property type="entry name" value="UVRD_HELICASE_CTER"/>
    <property type="match status" value="1"/>
</dbReference>
<dbReference type="KEGG" id="msum:OH143_01630"/>
<feature type="domain" description="UvrD-like helicase C-terminal" evidence="17">
    <location>
        <begin position="295"/>
        <end position="566"/>
    </location>
</feature>
<evidence type="ECO:0000256" key="14">
    <source>
        <dbReference type="ARBA" id="ARBA00048988"/>
    </source>
</evidence>
<evidence type="ECO:0000256" key="13">
    <source>
        <dbReference type="ARBA" id="ARBA00034808"/>
    </source>
</evidence>
<evidence type="ECO:0000256" key="2">
    <source>
        <dbReference type="ARBA" id="ARBA00022722"/>
    </source>
</evidence>
<evidence type="ECO:0000256" key="15">
    <source>
        <dbReference type="PROSITE-ProRule" id="PRU00560"/>
    </source>
</evidence>
<comment type="similarity">
    <text evidence="1">Belongs to the helicase family. UvrD subfamily.</text>
</comment>
<evidence type="ECO:0000256" key="6">
    <source>
        <dbReference type="ARBA" id="ARBA00022806"/>
    </source>
</evidence>
<keyword evidence="9" id="KW-0238">DNA-binding</keyword>
<keyword evidence="3 15" id="KW-0547">Nucleotide-binding</keyword>
<dbReference type="Proteomes" id="UP001156196">
    <property type="component" value="Chromosome"/>
</dbReference>
<dbReference type="EC" id="5.6.2.4" evidence="13"/>
<reference evidence="18" key="1">
    <citation type="submission" date="2022-10" db="EMBL/GenBank/DDBJ databases">
        <title>Complete genome of Methanoculleus submarinus DSM 15122.</title>
        <authorList>
            <person name="Chen S.-C."/>
            <person name="Lai S.-J."/>
            <person name="You Y.-T."/>
        </authorList>
    </citation>
    <scope>NUCLEOTIDE SEQUENCE</scope>
    <source>
        <strain evidence="18">DSM 15122</strain>
    </source>
</reference>
<dbReference type="GO" id="GO:0005524">
    <property type="term" value="F:ATP binding"/>
    <property type="evidence" value="ECO:0007669"/>
    <property type="project" value="UniProtKB-UniRule"/>
</dbReference>
<dbReference type="CDD" id="cd17932">
    <property type="entry name" value="DEXQc_UvrD"/>
    <property type="match status" value="1"/>
</dbReference>
<keyword evidence="2" id="KW-0540">Nuclease</keyword>
<dbReference type="PROSITE" id="PS51198">
    <property type="entry name" value="UVRD_HELICASE_ATP_BIND"/>
    <property type="match status" value="1"/>
</dbReference>
<evidence type="ECO:0000256" key="10">
    <source>
        <dbReference type="ARBA" id="ARBA00023204"/>
    </source>
</evidence>
<dbReference type="InterPro" id="IPR000212">
    <property type="entry name" value="DNA_helicase_UvrD/REP"/>
</dbReference>
<keyword evidence="7" id="KW-0269">Exonuclease</keyword>
<gene>
    <name evidence="18" type="ORF">OH143_01630</name>
</gene>
<dbReference type="InterPro" id="IPR014016">
    <property type="entry name" value="UvrD-like_ATP-bd"/>
</dbReference>
<dbReference type="Pfam" id="PF00580">
    <property type="entry name" value="UvrD-helicase"/>
    <property type="match status" value="1"/>
</dbReference>
<dbReference type="PANTHER" id="PTHR11070">
    <property type="entry name" value="UVRD / RECB / PCRA DNA HELICASE FAMILY MEMBER"/>
    <property type="match status" value="1"/>
</dbReference>
<evidence type="ECO:0000256" key="7">
    <source>
        <dbReference type="ARBA" id="ARBA00022839"/>
    </source>
</evidence>
<proteinExistence type="inferred from homology"/>
<protein>
    <recommendedName>
        <fullName evidence="13">DNA 3'-5' helicase</fullName>
        <ecNumber evidence="13">5.6.2.4</ecNumber>
    </recommendedName>
</protein>
<feature type="domain" description="UvrD-like helicase ATP-binding" evidence="16">
    <location>
        <begin position="17"/>
        <end position="294"/>
    </location>
</feature>
<dbReference type="AlphaFoldDB" id="A0AAX3E9W1"/>
<evidence type="ECO:0000256" key="12">
    <source>
        <dbReference type="ARBA" id="ARBA00034617"/>
    </source>
</evidence>
<keyword evidence="8 15" id="KW-0067">ATP-binding</keyword>
<keyword evidence="10" id="KW-0234">DNA repair</keyword>
<evidence type="ECO:0000256" key="1">
    <source>
        <dbReference type="ARBA" id="ARBA00009922"/>
    </source>
</evidence>
<sequence>MSLSPDQLTEKILNEPRPLSDRQRRAVLCDRTHIRIIAGAGAGKTETLTRRIVYLLLVQQVEPSAIVAFTFTEKAAQSMKSRVYERVKHLGGDEICARLGEMFIGTIHGYCYRLLEEHFGYGDWGVLDEKQEMAYLMRVGWALGLGRSGYYATNCEDFVNALNVYYGEMIPEEGLRKKKDREFLEKLRRYEASLDQHKRLTFNRMVQLAVENLQHRPEVAEHVKYLIVDEYQDINHAQDELIRLIGLGGSIFVVGDPRQTIYQWRGSDEQYFEEFTTRYPEAVTIHITENRRSTVAVIETANGFSDTFEDQHYDHMDPVRREQGGAYLAEMQSDITEVDWIADQIQALVREEKCSYSDIALLFRSVSTSAPPFIDEFRRRDIPFVVGGKVGLFRRPEILGIGQLFAWLWEDGFWQQGKWSRLPALRGEDLLEEAVVNWNQGIPDLALEASDVLNLRRWKDSVLNSTYDNFSQVFGELLVLLGYHGLDPDDVRHAVIMANLGRFNTLLTDYETAIMLGGRRRNWETDLKGLCWYLNTYASSKYEEQTGDDIGGVDAVQLVTIHQSKGLEWPLVFVPCMVRQRFPSSMVGKGRTWLISPELFDVAKYEGDLESERKLMYVALTRAKDVAVVSYFTSMNGRRKGRSAFVGDIEDLPHVEPLSQRDTLPDHDYATGGAADELRTFSAGEIVDYGKCGYFYRLRHIWGYEPGLTDYLGYGQTLHFCLREAADLMKNEDLSPMIAVATAVDRNFYMPFMTEGRMEKIKRAAKNHLMRFAEKYRDDMLRIREVETRVEFPVQNAIVAGKVDVILHDGDAVEVRDYKTSDTATTPEDSALQVQLYTRGLCVLGETVSRGSVAFLEEAAVDAVDVTEQAVAGTMARVEEDIGRILSGDFTACPGAVCERCDYQGICRWRA</sequence>
<evidence type="ECO:0000256" key="3">
    <source>
        <dbReference type="ARBA" id="ARBA00022741"/>
    </source>
</evidence>
<accession>A0AAX3E9W1</accession>
<dbReference type="Gene3D" id="1.10.10.160">
    <property type="match status" value="1"/>
</dbReference>
<dbReference type="InterPro" id="IPR038726">
    <property type="entry name" value="PDDEXK_AddAB-type"/>
</dbReference>
<dbReference type="InterPro" id="IPR014017">
    <property type="entry name" value="DNA_helicase_UvrD-like_C"/>
</dbReference>
<dbReference type="GO" id="GO:0000725">
    <property type="term" value="P:recombinational repair"/>
    <property type="evidence" value="ECO:0007669"/>
    <property type="project" value="TreeGrafter"/>
</dbReference>
<evidence type="ECO:0000256" key="4">
    <source>
        <dbReference type="ARBA" id="ARBA00022763"/>
    </source>
</evidence>